<dbReference type="Proteomes" id="UP001250218">
    <property type="component" value="Unassembled WGS sequence"/>
</dbReference>
<accession>A0AAW8UFM8</accession>
<keyword evidence="1" id="KW-0238">DNA-binding</keyword>
<dbReference type="AlphaFoldDB" id="A0AAW8UFM8"/>
<sequence length="81" mass="9776">MKINYVPVENCEAEWGNKQAICKRFEGLKIKTLNALLTEMRNTFEFQKFVINPTQKIVMINFEGFLLFLRYRQEHRYKRSA</sequence>
<dbReference type="EMBL" id="JARQDL010000009">
    <property type="protein sequence ID" value="MDT2946306.1"/>
    <property type="molecule type" value="Genomic_DNA"/>
</dbReference>
<dbReference type="GO" id="GO:0003677">
    <property type="term" value="F:DNA binding"/>
    <property type="evidence" value="ECO:0007669"/>
    <property type="project" value="UniProtKB-KW"/>
</dbReference>
<gene>
    <name evidence="1" type="ORF">P7I04_09740</name>
</gene>
<comment type="caution">
    <text evidence="1">The sequence shown here is derived from an EMBL/GenBank/DDBJ whole genome shotgun (WGS) entry which is preliminary data.</text>
</comment>
<evidence type="ECO:0000313" key="1">
    <source>
        <dbReference type="EMBL" id="MDT2946306.1"/>
    </source>
</evidence>
<protein>
    <submittedName>
        <fullName evidence="1">DNA-binding protein</fullName>
    </submittedName>
</protein>
<evidence type="ECO:0000313" key="2">
    <source>
        <dbReference type="Proteomes" id="UP001250218"/>
    </source>
</evidence>
<name>A0AAW8UFM8_9LACT</name>
<reference evidence="1" key="1">
    <citation type="submission" date="2023-03" db="EMBL/GenBank/DDBJ databases">
        <authorList>
            <person name="Shen W."/>
            <person name="Cai J."/>
        </authorList>
    </citation>
    <scope>NUCLEOTIDE SEQUENCE</scope>
    <source>
        <strain evidence="1">Y37</strain>
    </source>
</reference>
<proteinExistence type="predicted"/>
<organism evidence="1 2">
    <name type="scientific">Lactococcus lactis</name>
    <dbReference type="NCBI Taxonomy" id="1358"/>
    <lineage>
        <taxon>Bacteria</taxon>
        <taxon>Bacillati</taxon>
        <taxon>Bacillota</taxon>
        <taxon>Bacilli</taxon>
        <taxon>Lactobacillales</taxon>
        <taxon>Streptococcaceae</taxon>
        <taxon>Lactococcus</taxon>
    </lineage>
</organism>